<evidence type="ECO:0000313" key="1">
    <source>
        <dbReference type="EMBL" id="PQP98106.1"/>
    </source>
</evidence>
<comment type="caution">
    <text evidence="1">The sequence shown here is derived from an EMBL/GenBank/DDBJ whole genome shotgun (WGS) entry which is preliminary data.</text>
</comment>
<accession>A0A314XYY4</accession>
<dbReference type="Proteomes" id="UP000250321">
    <property type="component" value="Unassembled WGS sequence"/>
</dbReference>
<dbReference type="AlphaFoldDB" id="A0A314XYY4"/>
<protein>
    <submittedName>
        <fullName evidence="1">Uncharacterized protein</fullName>
    </submittedName>
</protein>
<evidence type="ECO:0000313" key="2">
    <source>
        <dbReference type="Proteomes" id="UP000250321"/>
    </source>
</evidence>
<proteinExistence type="predicted"/>
<name>A0A314XYY4_PRUYE</name>
<reference evidence="1 2" key="1">
    <citation type="submission" date="2018-02" db="EMBL/GenBank/DDBJ databases">
        <title>Draft genome of wild Prunus yedoensis var. nudiflora.</title>
        <authorList>
            <person name="Baek S."/>
            <person name="Kim J.-H."/>
            <person name="Choi K."/>
            <person name="Kim G.-B."/>
            <person name="Cho A."/>
            <person name="Jang H."/>
            <person name="Shin C.-H."/>
            <person name="Yu H.-J."/>
            <person name="Mun J.-H."/>
        </authorList>
    </citation>
    <scope>NUCLEOTIDE SEQUENCE [LARGE SCALE GENOMIC DNA]</scope>
    <source>
        <strain evidence="2">cv. Jeju island</strain>
        <tissue evidence="1">Leaf</tissue>
    </source>
</reference>
<sequence>MSTLYEAQQRGGLIIDVLILILSSFPKVTPRPRQRAVWSFPDMARKVHVLCFYWGIRLGVCRASTNSGSGLAPSPSFTCACNMTNDVRTYRHKQEILGAQL</sequence>
<gene>
    <name evidence="1" type="ORF">Pyn_13867</name>
</gene>
<dbReference type="EMBL" id="PJQY01001929">
    <property type="protein sequence ID" value="PQP98106.1"/>
    <property type="molecule type" value="Genomic_DNA"/>
</dbReference>
<organism evidence="1 2">
    <name type="scientific">Prunus yedoensis var. nudiflora</name>
    <dbReference type="NCBI Taxonomy" id="2094558"/>
    <lineage>
        <taxon>Eukaryota</taxon>
        <taxon>Viridiplantae</taxon>
        <taxon>Streptophyta</taxon>
        <taxon>Embryophyta</taxon>
        <taxon>Tracheophyta</taxon>
        <taxon>Spermatophyta</taxon>
        <taxon>Magnoliopsida</taxon>
        <taxon>eudicotyledons</taxon>
        <taxon>Gunneridae</taxon>
        <taxon>Pentapetalae</taxon>
        <taxon>rosids</taxon>
        <taxon>fabids</taxon>
        <taxon>Rosales</taxon>
        <taxon>Rosaceae</taxon>
        <taxon>Amygdaloideae</taxon>
        <taxon>Amygdaleae</taxon>
        <taxon>Prunus</taxon>
    </lineage>
</organism>
<keyword evidence="2" id="KW-1185">Reference proteome</keyword>